<organism evidence="2 3">
    <name type="scientific">Christiangramia flava JLT2011</name>
    <dbReference type="NCBI Taxonomy" id="1229726"/>
    <lineage>
        <taxon>Bacteria</taxon>
        <taxon>Pseudomonadati</taxon>
        <taxon>Bacteroidota</taxon>
        <taxon>Flavobacteriia</taxon>
        <taxon>Flavobacteriales</taxon>
        <taxon>Flavobacteriaceae</taxon>
        <taxon>Christiangramia</taxon>
    </lineage>
</organism>
<dbReference type="Pfam" id="PF04230">
    <property type="entry name" value="PS_pyruv_trans"/>
    <property type="match status" value="1"/>
</dbReference>
<dbReference type="KEGG" id="gfl:GRFL_2367"/>
<dbReference type="InterPro" id="IPR007345">
    <property type="entry name" value="Polysacch_pyruvyl_Trfase"/>
</dbReference>
<proteinExistence type="predicted"/>
<keyword evidence="3" id="KW-1185">Reference proteome</keyword>
<dbReference type="Proteomes" id="UP000186230">
    <property type="component" value="Chromosome"/>
</dbReference>
<sequence>MEKKEKIPLFWWSETRLMGKKKENYGDLLSRYLVEKISGKEAEWIQPQKIPWYKRSKTNYLAAGSIIHHVNEKSIVWGSGIIDHRQKIRKADFRAVRGPETRKYLQEKGYDCPDIYGDPALLLPDYFNPKLKKKFKLGIIPHYNDLVQVKKEYGNIDGIKIIDMMTNDVEETTMEILECERIISSSLHGVIVSHAYDIPVICVKFSNRVFGDGIKYKDYYASIGYEDFSQIDLSSYLKPEELEQLFKNAFQPRQEKMKELKRGLMRVCPFLKNS</sequence>
<dbReference type="AlphaFoldDB" id="A0A1L7I667"/>
<evidence type="ECO:0000259" key="1">
    <source>
        <dbReference type="Pfam" id="PF04230"/>
    </source>
</evidence>
<evidence type="ECO:0000313" key="2">
    <source>
        <dbReference type="EMBL" id="APU69091.1"/>
    </source>
</evidence>
<dbReference type="STRING" id="1229726.GRFL_2367"/>
<reference evidence="2 3" key="1">
    <citation type="submission" date="2016-07" db="EMBL/GenBank/DDBJ databases">
        <title>Multi-omics approach to identify versatile polysaccharide utilization systems of a marine flavobacterium Gramella flava.</title>
        <authorList>
            <person name="Tang K."/>
        </authorList>
    </citation>
    <scope>NUCLEOTIDE SEQUENCE [LARGE SCALE GENOMIC DNA]</scope>
    <source>
        <strain evidence="2 3">JLT2011</strain>
    </source>
</reference>
<accession>A0A1L7I667</accession>
<gene>
    <name evidence="2" type="ORF">GRFL_2367</name>
</gene>
<dbReference type="RefSeq" id="WP_236995795.1">
    <property type="nucleotide sequence ID" value="NZ_AMRU01000011.1"/>
</dbReference>
<evidence type="ECO:0000313" key="3">
    <source>
        <dbReference type="Proteomes" id="UP000186230"/>
    </source>
</evidence>
<dbReference type="EMBL" id="CP016359">
    <property type="protein sequence ID" value="APU69091.1"/>
    <property type="molecule type" value="Genomic_DNA"/>
</dbReference>
<name>A0A1L7I667_9FLAO</name>
<feature type="domain" description="Polysaccharide pyruvyl transferase" evidence="1">
    <location>
        <begin position="61"/>
        <end position="203"/>
    </location>
</feature>
<protein>
    <submittedName>
        <fullName evidence="2">GumL protein</fullName>
    </submittedName>
</protein>